<sequence length="252" mass="28008">MNTKIDINADIGEGYGHFIVGQDELIVPWLSSANIAVGMHAGDPMVLGKTLELCQRNKVAVGAHPGYMDLHNFGRRSIKMSTSDFESLILYQLGAFKALCDFKGLNFHHVKPHGALYNDLASDLELSRHFISIVQAFDPELYVYGLPSSCIEEACHQSKIKFVSEVFLDRQYTPEGRLVPRTSENAVIHDVDVMIERMVKWLDTGLMRTVSGEYITLAGDTICIHGDQLQGGMIAEKLVHSLQSKSITIETL</sequence>
<comment type="caution">
    <text evidence="1">The sequence shown here is derived from an EMBL/GenBank/DDBJ whole genome shotgun (WGS) entry which is preliminary data.</text>
</comment>
<dbReference type="InterPro" id="IPR005501">
    <property type="entry name" value="LamB/YcsF/PxpA-like"/>
</dbReference>
<dbReference type="InterPro" id="IPR011330">
    <property type="entry name" value="Glyco_hydro/deAcase_b/a-brl"/>
</dbReference>
<dbReference type="RefSeq" id="WP_194701084.1">
    <property type="nucleotide sequence ID" value="NZ_JADKNH010000003.1"/>
</dbReference>
<keyword evidence="2" id="KW-1185">Reference proteome</keyword>
<evidence type="ECO:0000313" key="2">
    <source>
        <dbReference type="Proteomes" id="UP000614200"/>
    </source>
</evidence>
<dbReference type="SUPFAM" id="SSF88713">
    <property type="entry name" value="Glycoside hydrolase/deacetylase"/>
    <property type="match status" value="1"/>
</dbReference>
<protein>
    <submittedName>
        <fullName evidence="1">LamB/YcsF family protein</fullName>
    </submittedName>
</protein>
<dbReference type="PANTHER" id="PTHR30292:SF0">
    <property type="entry name" value="5-OXOPROLINASE SUBUNIT A"/>
    <property type="match status" value="1"/>
</dbReference>
<dbReference type="NCBIfam" id="NF003814">
    <property type="entry name" value="PRK05406.1-3"/>
    <property type="match status" value="1"/>
</dbReference>
<dbReference type="PANTHER" id="PTHR30292">
    <property type="entry name" value="UNCHARACTERIZED PROTEIN YBGL-RELATED"/>
    <property type="match status" value="1"/>
</dbReference>
<gene>
    <name evidence="1" type="ORF">ISU02_06955</name>
</gene>
<dbReference type="Gene3D" id="3.20.20.370">
    <property type="entry name" value="Glycoside hydrolase/deacetylase"/>
    <property type="match status" value="1"/>
</dbReference>
<reference evidence="1 2" key="1">
    <citation type="submission" date="2020-11" db="EMBL/GenBank/DDBJ databases">
        <title>Fusibacter basophilias sp. nov.</title>
        <authorList>
            <person name="Qiu D."/>
        </authorList>
    </citation>
    <scope>NUCLEOTIDE SEQUENCE [LARGE SCALE GENOMIC DNA]</scope>
    <source>
        <strain evidence="1 2">Q10-2</strain>
    </source>
</reference>
<evidence type="ECO:0000313" key="1">
    <source>
        <dbReference type="EMBL" id="MBF4692851.1"/>
    </source>
</evidence>
<name>A0ABR9ZSB8_9FIRM</name>
<accession>A0ABR9ZSB8</accession>
<dbReference type="EMBL" id="JADKNH010000003">
    <property type="protein sequence ID" value="MBF4692851.1"/>
    <property type="molecule type" value="Genomic_DNA"/>
</dbReference>
<dbReference type="Proteomes" id="UP000614200">
    <property type="component" value="Unassembled WGS sequence"/>
</dbReference>
<dbReference type="NCBIfam" id="NF003816">
    <property type="entry name" value="PRK05406.1-5"/>
    <property type="match status" value="1"/>
</dbReference>
<proteinExistence type="predicted"/>
<organism evidence="1 2">
    <name type="scientific">Fusibacter ferrireducens</name>
    <dbReference type="NCBI Taxonomy" id="2785058"/>
    <lineage>
        <taxon>Bacteria</taxon>
        <taxon>Bacillati</taxon>
        <taxon>Bacillota</taxon>
        <taxon>Clostridia</taxon>
        <taxon>Eubacteriales</taxon>
        <taxon>Eubacteriales Family XII. Incertae Sedis</taxon>
        <taxon>Fusibacter</taxon>
    </lineage>
</organism>
<dbReference type="CDD" id="cd10787">
    <property type="entry name" value="LamB_YcsF_like"/>
    <property type="match status" value="1"/>
</dbReference>
<dbReference type="Pfam" id="PF03746">
    <property type="entry name" value="LamB_YcsF"/>
    <property type="match status" value="1"/>
</dbReference>